<keyword evidence="1" id="KW-0472">Membrane</keyword>
<keyword evidence="2" id="KW-1185">Reference proteome</keyword>
<evidence type="ECO:0000256" key="1">
    <source>
        <dbReference type="SAM" id="Phobius"/>
    </source>
</evidence>
<keyword evidence="1" id="KW-1133">Transmembrane helix</keyword>
<name>A0A914RFL5_PAREQ</name>
<proteinExistence type="predicted"/>
<dbReference type="WBParaSite" id="PEQ_0000048801-mRNA-1">
    <property type="protein sequence ID" value="PEQ_0000048801-mRNA-1"/>
    <property type="gene ID" value="PEQ_0000048801"/>
</dbReference>
<feature type="transmembrane region" description="Helical" evidence="1">
    <location>
        <begin position="107"/>
        <end position="126"/>
    </location>
</feature>
<dbReference type="AlphaFoldDB" id="A0A914RFL5"/>
<keyword evidence="1" id="KW-0812">Transmembrane</keyword>
<dbReference type="Proteomes" id="UP000887564">
    <property type="component" value="Unplaced"/>
</dbReference>
<accession>A0A914RFL5</accession>
<organism evidence="2 3">
    <name type="scientific">Parascaris equorum</name>
    <name type="common">Equine roundworm</name>
    <dbReference type="NCBI Taxonomy" id="6256"/>
    <lineage>
        <taxon>Eukaryota</taxon>
        <taxon>Metazoa</taxon>
        <taxon>Ecdysozoa</taxon>
        <taxon>Nematoda</taxon>
        <taxon>Chromadorea</taxon>
        <taxon>Rhabditida</taxon>
        <taxon>Spirurina</taxon>
        <taxon>Ascaridomorpha</taxon>
        <taxon>Ascaridoidea</taxon>
        <taxon>Ascarididae</taxon>
        <taxon>Parascaris</taxon>
    </lineage>
</organism>
<evidence type="ECO:0000313" key="3">
    <source>
        <dbReference type="WBParaSite" id="PEQ_0000048801-mRNA-1"/>
    </source>
</evidence>
<sequence length="130" mass="14931">LVDNAKRFEKSANVRSKIIIVRQLAPPANADIVYRNRNEYGCLFEDECTRMDVERVEKFVSSAKMFTKVRESSENCNQANILALIILDGLVNDVRKLPYVRIHTGECYVNAIFILVYVLLLNYSILPIAY</sequence>
<evidence type="ECO:0000313" key="2">
    <source>
        <dbReference type="Proteomes" id="UP000887564"/>
    </source>
</evidence>
<reference evidence="3" key="1">
    <citation type="submission" date="2022-11" db="UniProtKB">
        <authorList>
            <consortium name="WormBaseParasite"/>
        </authorList>
    </citation>
    <scope>IDENTIFICATION</scope>
</reference>
<protein>
    <submittedName>
        <fullName evidence="3">Uncharacterized protein</fullName>
    </submittedName>
</protein>